<comment type="similarity">
    <text evidence="2">Belongs to the GSP F family.</text>
</comment>
<keyword evidence="5 7" id="KW-1133">Transmembrane helix</keyword>
<organism evidence="9 10">
    <name type="scientific">Candidatus Accumulibacter adjunctus</name>
    <dbReference type="NCBI Taxonomy" id="1454001"/>
    <lineage>
        <taxon>Bacteria</taxon>
        <taxon>Pseudomonadati</taxon>
        <taxon>Pseudomonadota</taxon>
        <taxon>Betaproteobacteria</taxon>
        <taxon>Candidatus Accumulibacter</taxon>
    </lineage>
</organism>
<protein>
    <submittedName>
        <fullName evidence="9">General secretion pathway protein F</fullName>
    </submittedName>
</protein>
<comment type="caution">
    <text evidence="9">The sequence shown here is derived from an EMBL/GenBank/DDBJ whole genome shotgun (WGS) entry which is preliminary data.</text>
</comment>
<dbReference type="InterPro" id="IPR018076">
    <property type="entry name" value="T2SS_GspF_dom"/>
</dbReference>
<keyword evidence="6 7" id="KW-0472">Membrane</keyword>
<dbReference type="Proteomes" id="UP000020218">
    <property type="component" value="Unassembled WGS sequence"/>
</dbReference>
<feature type="domain" description="Type II secretion system protein GspF" evidence="8">
    <location>
        <begin position="268"/>
        <end position="389"/>
    </location>
</feature>
<evidence type="ECO:0000256" key="6">
    <source>
        <dbReference type="ARBA" id="ARBA00023136"/>
    </source>
</evidence>
<dbReference type="Gene3D" id="1.20.81.30">
    <property type="entry name" value="Type II secretion system (T2SS), domain F"/>
    <property type="match status" value="2"/>
</dbReference>
<dbReference type="EMBL" id="JFAX01000026">
    <property type="protein sequence ID" value="EXI65215.1"/>
    <property type="molecule type" value="Genomic_DNA"/>
</dbReference>
<keyword evidence="4 7" id="KW-0812">Transmembrane</keyword>
<feature type="transmembrane region" description="Helical" evidence="7">
    <location>
        <begin position="371"/>
        <end position="392"/>
    </location>
</feature>
<evidence type="ECO:0000256" key="3">
    <source>
        <dbReference type="ARBA" id="ARBA00022475"/>
    </source>
</evidence>
<dbReference type="PANTHER" id="PTHR30012">
    <property type="entry name" value="GENERAL SECRETION PATHWAY PROTEIN"/>
    <property type="match status" value="1"/>
</dbReference>
<evidence type="ECO:0000256" key="2">
    <source>
        <dbReference type="ARBA" id="ARBA00005745"/>
    </source>
</evidence>
<evidence type="ECO:0000256" key="4">
    <source>
        <dbReference type="ARBA" id="ARBA00022692"/>
    </source>
</evidence>
<evidence type="ECO:0000256" key="5">
    <source>
        <dbReference type="ARBA" id="ARBA00022989"/>
    </source>
</evidence>
<dbReference type="InterPro" id="IPR003004">
    <property type="entry name" value="GspF/PilC"/>
</dbReference>
<name>A0A011NLA8_9PROT</name>
<feature type="transmembrane region" description="Helical" evidence="7">
    <location>
        <begin position="206"/>
        <end position="236"/>
    </location>
</feature>
<dbReference type="STRING" id="1454001.AW08_03378"/>
<dbReference type="PATRIC" id="fig|1454001.3.peg.3420"/>
<dbReference type="Pfam" id="PF00482">
    <property type="entry name" value="T2SSF"/>
    <property type="match status" value="2"/>
</dbReference>
<feature type="domain" description="Type II secretion system protein GspF" evidence="8">
    <location>
        <begin position="64"/>
        <end position="187"/>
    </location>
</feature>
<keyword evidence="10" id="KW-1185">Reference proteome</keyword>
<accession>A0A011NLA8</accession>
<sequence>MPLYTYKAVSPDGRMVFGRIDAINLVDLDLRLRRMELDLVSGEPLSNRSLLRSGGIPRRELIHFCFHLQQLVRAGVPILEGLTDLRDSLEHPRFREVVASLIESIEGGQTLSQAMESHRRVFDAVFVSLVRAGEATGRLPDVLNSLNESLKWEDELLSQTRKMAAYPAFVGSIVIAATLFLMVYMVPQLRLFVKSMGQELPLQTQILFLVSDLLVAYWYLLPTLPLLAFFAVRLLLNHNPLARLRFDGLKLRVPVLGNILRKIILARFANTFALLYASGIPILESIRTTQGVVGNLVIRQGLERVEQLIVEGQNVTAAFHGTGFFPPLVIRMLRVGENTGALDEALLNVSYFYNRDVRESVQKMQQLIEPLLTLLMGGMLGWIMLSVLGPVYDVISKIKT</sequence>
<feature type="transmembrane region" description="Helical" evidence="7">
    <location>
        <begin position="164"/>
        <end position="186"/>
    </location>
</feature>
<dbReference type="AlphaFoldDB" id="A0A011NLA8"/>
<comment type="subcellular location">
    <subcellularLocation>
        <location evidence="1">Cell membrane</location>
        <topology evidence="1">Multi-pass membrane protein</topology>
    </subcellularLocation>
</comment>
<evidence type="ECO:0000313" key="10">
    <source>
        <dbReference type="Proteomes" id="UP000020218"/>
    </source>
</evidence>
<evidence type="ECO:0000256" key="7">
    <source>
        <dbReference type="SAM" id="Phobius"/>
    </source>
</evidence>
<evidence type="ECO:0000259" key="8">
    <source>
        <dbReference type="Pfam" id="PF00482"/>
    </source>
</evidence>
<evidence type="ECO:0000256" key="1">
    <source>
        <dbReference type="ARBA" id="ARBA00004651"/>
    </source>
</evidence>
<dbReference type="PANTHER" id="PTHR30012:SF0">
    <property type="entry name" value="TYPE II SECRETION SYSTEM PROTEIN F-RELATED"/>
    <property type="match status" value="1"/>
</dbReference>
<gene>
    <name evidence="9" type="primary">epsF_4</name>
    <name evidence="9" type="ORF">AW08_03378</name>
</gene>
<dbReference type="GO" id="GO:0005886">
    <property type="term" value="C:plasma membrane"/>
    <property type="evidence" value="ECO:0007669"/>
    <property type="project" value="UniProtKB-SubCell"/>
</dbReference>
<keyword evidence="3" id="KW-1003">Cell membrane</keyword>
<dbReference type="InterPro" id="IPR042094">
    <property type="entry name" value="T2SS_GspF_sf"/>
</dbReference>
<reference evidence="9" key="1">
    <citation type="submission" date="2014-02" db="EMBL/GenBank/DDBJ databases">
        <title>Expanding our view of genomic diversity in Candidatus Accumulibacter clades.</title>
        <authorList>
            <person name="Skennerton C.T."/>
            <person name="Barr J.J."/>
            <person name="Slater F.R."/>
            <person name="Bond P.L."/>
            <person name="Tyson G.W."/>
        </authorList>
    </citation>
    <scope>NUCLEOTIDE SEQUENCE [LARGE SCALE GENOMIC DNA]</scope>
</reference>
<dbReference type="PRINTS" id="PR00812">
    <property type="entry name" value="BCTERIALGSPF"/>
</dbReference>
<evidence type="ECO:0000313" key="9">
    <source>
        <dbReference type="EMBL" id="EXI65215.1"/>
    </source>
</evidence>
<proteinExistence type="inferred from homology"/>